<dbReference type="PANTHER" id="PTHR42973:SF22">
    <property type="entry name" value="FAD-BINDING PCMH-TYPE DOMAIN-CONTAINING PROTEIN-RELATED"/>
    <property type="match status" value="1"/>
</dbReference>
<dbReference type="InterPro" id="IPR016169">
    <property type="entry name" value="FAD-bd_PCMH_sub2"/>
</dbReference>
<name>A0ABR1R5F6_9PEZI</name>
<gene>
    <name evidence="6" type="ORF">PG991_013239</name>
</gene>
<accession>A0ABR1R5F6</accession>
<dbReference type="Gene3D" id="3.30.465.10">
    <property type="match status" value="1"/>
</dbReference>
<dbReference type="Pfam" id="PF01565">
    <property type="entry name" value="FAD_binding_4"/>
    <property type="match status" value="1"/>
</dbReference>
<evidence type="ECO:0000313" key="6">
    <source>
        <dbReference type="EMBL" id="KAK8001017.1"/>
    </source>
</evidence>
<protein>
    <submittedName>
        <fullName evidence="6">FAD-binding domain-containing protein</fullName>
    </submittedName>
</protein>
<sequence>MAPSQVIKDLQQALPDSRFVLQGAEDYDDLNKVYQSALNVEIRPSCIFLPKSKEEISAFLKHVGPHALSGEVSLAIYGAGCQPLPGCANVQDGITVNLSFLKGLAIEEGRVSIAAGERWGTVYEELGKKGLGVAGGRSAKSGIGGLALEGGLSFHSSRDGFVCDSVLNYEVVLASGEIVNANGKENADLFRALRGGGNNFGIVTRYDFPTFEQGPMYGGSVYYFAPSFPEQIQHLVDELQKPDASKDTHLMVSTGYAAMFGPQMMCQNQLYHNSPEENPAVLRPFTSVSPQLDQLNSMRVLSLAEAAKEQAGDSPVIQRSAYFNTTLKADASILQEAAEIYTAGLEPIKPCEGLICSLTLQPHARSLLEASAAQGGNSLGLSPADGPLVSVLLLTYWSNQRDDAAVLETMESILGSIKSRAAARDQLVPYTYMNYAFTSQDPIGSYGAENKAELQRVSKRYDPQGLFQKGVPGGFKLFP</sequence>
<dbReference type="PROSITE" id="PS51387">
    <property type="entry name" value="FAD_PCMH"/>
    <property type="match status" value="1"/>
</dbReference>
<reference evidence="6 7" key="1">
    <citation type="submission" date="2023-01" db="EMBL/GenBank/DDBJ databases">
        <title>Analysis of 21 Apiospora genomes using comparative genomics revels a genus with tremendous synthesis potential of carbohydrate active enzymes and secondary metabolites.</title>
        <authorList>
            <person name="Sorensen T."/>
        </authorList>
    </citation>
    <scope>NUCLEOTIDE SEQUENCE [LARGE SCALE GENOMIC DNA]</scope>
    <source>
        <strain evidence="6 7">CBS 20057</strain>
    </source>
</reference>
<evidence type="ECO:0000313" key="7">
    <source>
        <dbReference type="Proteomes" id="UP001396898"/>
    </source>
</evidence>
<organism evidence="6 7">
    <name type="scientific">Apiospora marii</name>
    <dbReference type="NCBI Taxonomy" id="335849"/>
    <lineage>
        <taxon>Eukaryota</taxon>
        <taxon>Fungi</taxon>
        <taxon>Dikarya</taxon>
        <taxon>Ascomycota</taxon>
        <taxon>Pezizomycotina</taxon>
        <taxon>Sordariomycetes</taxon>
        <taxon>Xylariomycetidae</taxon>
        <taxon>Amphisphaeriales</taxon>
        <taxon>Apiosporaceae</taxon>
        <taxon>Apiospora</taxon>
    </lineage>
</organism>
<dbReference type="InterPro" id="IPR016166">
    <property type="entry name" value="FAD-bd_PCMH"/>
</dbReference>
<comment type="similarity">
    <text evidence="1">Belongs to the oxygen-dependent FAD-linked oxidoreductase family.</text>
</comment>
<keyword evidence="2" id="KW-0285">Flavoprotein</keyword>
<comment type="caution">
    <text evidence="6">The sequence shown here is derived from an EMBL/GenBank/DDBJ whole genome shotgun (WGS) entry which is preliminary data.</text>
</comment>
<dbReference type="Proteomes" id="UP001396898">
    <property type="component" value="Unassembled WGS sequence"/>
</dbReference>
<evidence type="ECO:0000259" key="5">
    <source>
        <dbReference type="PROSITE" id="PS51387"/>
    </source>
</evidence>
<dbReference type="SUPFAM" id="SSF56176">
    <property type="entry name" value="FAD-binding/transporter-associated domain-like"/>
    <property type="match status" value="1"/>
</dbReference>
<dbReference type="InterPro" id="IPR006094">
    <property type="entry name" value="Oxid_FAD_bind_N"/>
</dbReference>
<evidence type="ECO:0000256" key="3">
    <source>
        <dbReference type="ARBA" id="ARBA00022827"/>
    </source>
</evidence>
<keyword evidence="7" id="KW-1185">Reference proteome</keyword>
<evidence type="ECO:0000256" key="4">
    <source>
        <dbReference type="ARBA" id="ARBA00023002"/>
    </source>
</evidence>
<feature type="domain" description="FAD-binding PCMH-type" evidence="5">
    <location>
        <begin position="40"/>
        <end position="213"/>
    </location>
</feature>
<keyword evidence="4" id="KW-0560">Oxidoreductase</keyword>
<dbReference type="EMBL" id="JAQQWI010000018">
    <property type="protein sequence ID" value="KAK8001017.1"/>
    <property type="molecule type" value="Genomic_DNA"/>
</dbReference>
<proteinExistence type="inferred from homology"/>
<evidence type="ECO:0000256" key="2">
    <source>
        <dbReference type="ARBA" id="ARBA00022630"/>
    </source>
</evidence>
<dbReference type="InterPro" id="IPR050416">
    <property type="entry name" value="FAD-linked_Oxidoreductase"/>
</dbReference>
<keyword evidence="3" id="KW-0274">FAD</keyword>
<dbReference type="PANTHER" id="PTHR42973">
    <property type="entry name" value="BINDING OXIDOREDUCTASE, PUTATIVE (AFU_ORTHOLOGUE AFUA_1G17690)-RELATED"/>
    <property type="match status" value="1"/>
</dbReference>
<evidence type="ECO:0000256" key="1">
    <source>
        <dbReference type="ARBA" id="ARBA00005466"/>
    </source>
</evidence>
<dbReference type="InterPro" id="IPR036318">
    <property type="entry name" value="FAD-bd_PCMH-like_sf"/>
</dbReference>